<dbReference type="InterPro" id="IPR010144">
    <property type="entry name" value="CRISPR-assoc_prot_Csd1-typ"/>
</dbReference>
<dbReference type="Pfam" id="PF09709">
    <property type="entry name" value="Cas_Csd1"/>
    <property type="match status" value="1"/>
</dbReference>
<reference evidence="1 2" key="1">
    <citation type="submission" date="2022-08" db="EMBL/GenBank/DDBJ databases">
        <title>Tractidigestivibacter montrealensis type strain KD21.</title>
        <authorList>
            <person name="Diop K."/>
            <person name="Richard C."/>
            <person name="Routy B."/>
        </authorList>
    </citation>
    <scope>NUCLEOTIDE SEQUENCE [LARGE SCALE GENOMIC DNA]</scope>
    <source>
        <strain evidence="1 2">KD21</strain>
    </source>
</reference>
<name>A0ABT1ZB45_9ACTN</name>
<dbReference type="EMBL" id="JANSKA010000011">
    <property type="protein sequence ID" value="MCR9037439.1"/>
    <property type="molecule type" value="Genomic_DNA"/>
</dbReference>
<sequence length="591" mass="65713">MILDDLDRYYRLKEAEPGSDIPRAGWSVASVSWEFRLDESGRLISVVSLGTEKNKARQMLVPEQESRSSGIQPYFLCDKAAYFLGLDEKRGSQMREASAELHRKVLCNVNDLAAAAVMKFFDSPFDLESLDQDISDSLARGGLIVFRFLPDMSLVHERKAVTEAWMIARQVNSDGATVQCAITGHEGIPAQKFPMTMGMPGANSSGASLISFNCNAFCSYGHNKDDQAKNASISQEAAFNVGTAIRYLNNSPEHHVDIGDARVVFWTGDDSDESIGLLSLFLDPDAQSREAGEDEKLLASLRQRLDAIRVGRDTVPVSRTSRYFVLGLSPNMARISVRFFQTGTLGSLEDHFAEFLRDIDVSDYKGDSLRPRTLRAYIYQTAAQGKADNVPNTLVCSSVEAMLRGTAFPQSLFEQLIMRMRTDKGFSGSGSKKYDAMYLRVPMLKACLLRKARQVGDVQVERSLTVSLNEKNLNMGYLLGRLFAILEKAQEEAVPGANSTIRDRYIGSASATPARVFPQLLKNGQHHLEKAEYGFLLDRKIQEVMALIDSKEGFPQTLSYDDQGQFFIGYYQQKQALYAKGSADDQEKENA</sequence>
<comment type="caution">
    <text evidence="1">The sequence shown here is derived from an EMBL/GenBank/DDBJ whole genome shotgun (WGS) entry which is preliminary data.</text>
</comment>
<dbReference type="Proteomes" id="UP001204320">
    <property type="component" value="Unassembled WGS sequence"/>
</dbReference>
<organism evidence="1 2">
    <name type="scientific">Tractidigestivibacter montrealensis</name>
    <dbReference type="NCBI Taxonomy" id="2972466"/>
    <lineage>
        <taxon>Bacteria</taxon>
        <taxon>Bacillati</taxon>
        <taxon>Actinomycetota</taxon>
        <taxon>Coriobacteriia</taxon>
        <taxon>Coriobacteriales</taxon>
        <taxon>Atopobiaceae</taxon>
        <taxon>Tractidigestivibacter</taxon>
    </lineage>
</organism>
<dbReference type="RefSeq" id="WP_118343116.1">
    <property type="nucleotide sequence ID" value="NZ_JANSKA010000011.1"/>
</dbReference>
<evidence type="ECO:0000313" key="2">
    <source>
        <dbReference type="Proteomes" id="UP001204320"/>
    </source>
</evidence>
<protein>
    <submittedName>
        <fullName evidence="1">Type I-C CRISPR-associated protein Cas8c/Csd1</fullName>
    </submittedName>
</protein>
<gene>
    <name evidence="1" type="primary">cas8c</name>
    <name evidence="1" type="ORF">NVS32_10840</name>
</gene>
<keyword evidence="2" id="KW-1185">Reference proteome</keyword>
<accession>A0ABT1ZB45</accession>
<dbReference type="NCBIfam" id="TIGR01863">
    <property type="entry name" value="cas_Csd1"/>
    <property type="match status" value="1"/>
</dbReference>
<evidence type="ECO:0000313" key="1">
    <source>
        <dbReference type="EMBL" id="MCR9037439.1"/>
    </source>
</evidence>
<dbReference type="CDD" id="cd09757">
    <property type="entry name" value="Cas8c_I-C"/>
    <property type="match status" value="1"/>
</dbReference>
<proteinExistence type="predicted"/>